<accession>A0A160FH65</accession>
<evidence type="ECO:0000256" key="11">
    <source>
        <dbReference type="SAM" id="Phobius"/>
    </source>
</evidence>
<dbReference type="Gene3D" id="3.55.40.10">
    <property type="entry name" value="minor pseudopilin epsh domain"/>
    <property type="match status" value="1"/>
</dbReference>
<keyword evidence="6 11" id="KW-0812">Transmembrane</keyword>
<dbReference type="InterPro" id="IPR012902">
    <property type="entry name" value="N_methyl_site"/>
</dbReference>
<evidence type="ECO:0000313" key="14">
    <source>
        <dbReference type="Proteomes" id="UP000076852"/>
    </source>
</evidence>
<evidence type="ECO:0000256" key="7">
    <source>
        <dbReference type="ARBA" id="ARBA00022989"/>
    </source>
</evidence>
<evidence type="ECO:0000256" key="1">
    <source>
        <dbReference type="ARBA" id="ARBA00004377"/>
    </source>
</evidence>
<dbReference type="Pfam" id="PF12019">
    <property type="entry name" value="GspH"/>
    <property type="match status" value="1"/>
</dbReference>
<feature type="domain" description="General secretion pathway GspH" evidence="12">
    <location>
        <begin position="52"/>
        <end position="175"/>
    </location>
</feature>
<dbReference type="PROSITE" id="PS00409">
    <property type="entry name" value="PROKAR_NTER_METHYL"/>
    <property type="match status" value="1"/>
</dbReference>
<gene>
    <name evidence="13" type="ORF">AYM40_02630</name>
</gene>
<dbReference type="STRING" id="1804984.AYM40_02630"/>
<dbReference type="GO" id="GO:0005886">
    <property type="term" value="C:plasma membrane"/>
    <property type="evidence" value="ECO:0007669"/>
    <property type="project" value="UniProtKB-SubCell"/>
</dbReference>
<evidence type="ECO:0000256" key="8">
    <source>
        <dbReference type="ARBA" id="ARBA00023136"/>
    </source>
</evidence>
<evidence type="ECO:0000256" key="3">
    <source>
        <dbReference type="ARBA" id="ARBA00022475"/>
    </source>
</evidence>
<dbReference type="InterPro" id="IPR022346">
    <property type="entry name" value="T2SS_GspH"/>
</dbReference>
<proteinExistence type="inferred from homology"/>
<evidence type="ECO:0000256" key="5">
    <source>
        <dbReference type="ARBA" id="ARBA00022519"/>
    </source>
</evidence>
<evidence type="ECO:0000256" key="2">
    <source>
        <dbReference type="ARBA" id="ARBA00021549"/>
    </source>
</evidence>
<evidence type="ECO:0000313" key="13">
    <source>
        <dbReference type="EMBL" id="ANB71385.1"/>
    </source>
</evidence>
<evidence type="ECO:0000256" key="6">
    <source>
        <dbReference type="ARBA" id="ARBA00022692"/>
    </source>
</evidence>
<evidence type="ECO:0000256" key="9">
    <source>
        <dbReference type="ARBA" id="ARBA00025772"/>
    </source>
</evidence>
<evidence type="ECO:0000256" key="10">
    <source>
        <dbReference type="ARBA" id="ARBA00030775"/>
    </source>
</evidence>
<dbReference type="GO" id="GO:0015627">
    <property type="term" value="C:type II protein secretion system complex"/>
    <property type="evidence" value="ECO:0007669"/>
    <property type="project" value="InterPro"/>
</dbReference>
<dbReference type="AlphaFoldDB" id="A0A160FH65"/>
<dbReference type="KEGG" id="buz:AYM40_02630"/>
<keyword evidence="4" id="KW-0488">Methylation</keyword>
<dbReference type="GO" id="GO:0015628">
    <property type="term" value="P:protein secretion by the type II secretion system"/>
    <property type="evidence" value="ECO:0007669"/>
    <property type="project" value="InterPro"/>
</dbReference>
<dbReference type="SUPFAM" id="SSF54523">
    <property type="entry name" value="Pili subunits"/>
    <property type="match status" value="1"/>
</dbReference>
<feature type="transmembrane region" description="Helical" evidence="11">
    <location>
        <begin position="21"/>
        <end position="44"/>
    </location>
</feature>
<name>A0A160FH65_9BURK</name>
<dbReference type="OrthoDB" id="8970652at2"/>
<sequence length="188" mass="20048">MQMKWHAVCLRPHRGFTLVETLAVVALLAVFAVMATPSFVAWHLRDQVDARAKALAATLAYARSEALRRGTRVTVCRIDAARHCLAAGQTCGNGVTDWSCGWAVLAERGGTLSLLRAHPLLAAVSITGTQTNLTFTPPAGQLIGTFRSFDIAPRVPSKATQGNKWRRCIRIAAGGRARIVEGACGAAS</sequence>
<comment type="subcellular location">
    <subcellularLocation>
        <location evidence="1">Cell inner membrane</location>
        <topology evidence="1">Single-pass membrane protein</topology>
    </subcellularLocation>
</comment>
<dbReference type="InterPro" id="IPR045584">
    <property type="entry name" value="Pilin-like"/>
</dbReference>
<dbReference type="Pfam" id="PF07963">
    <property type="entry name" value="N_methyl"/>
    <property type="match status" value="1"/>
</dbReference>
<evidence type="ECO:0000256" key="4">
    <source>
        <dbReference type="ARBA" id="ARBA00022481"/>
    </source>
</evidence>
<dbReference type="Proteomes" id="UP000076852">
    <property type="component" value="Chromosome 1"/>
</dbReference>
<keyword evidence="7 11" id="KW-1133">Transmembrane helix</keyword>
<reference evidence="13 14" key="1">
    <citation type="journal article" date="2016" name="Gene">
        <title>PacBio SMRT assembly of a complex multi-replicon genome reveals chlorocatechol degradative operon in a region of genome plasticity.</title>
        <authorList>
            <person name="Ricker N."/>
            <person name="Shen S.Y."/>
            <person name="Goordial J."/>
            <person name="Jin S."/>
            <person name="Fulthorpe R.R."/>
        </authorList>
    </citation>
    <scope>NUCLEOTIDE SEQUENCE [LARGE SCALE GENOMIC DNA]</scope>
    <source>
        <strain evidence="13 14">OLGA172</strain>
    </source>
</reference>
<evidence type="ECO:0000259" key="12">
    <source>
        <dbReference type="Pfam" id="PF12019"/>
    </source>
</evidence>
<keyword evidence="3" id="KW-1003">Cell membrane</keyword>
<dbReference type="NCBIfam" id="TIGR02532">
    <property type="entry name" value="IV_pilin_GFxxxE"/>
    <property type="match status" value="1"/>
</dbReference>
<organism evidence="13 14">
    <name type="scientific">Paraburkholderia phytofirmans OLGA172</name>
    <dbReference type="NCBI Taxonomy" id="1417228"/>
    <lineage>
        <taxon>Bacteria</taxon>
        <taxon>Pseudomonadati</taxon>
        <taxon>Pseudomonadota</taxon>
        <taxon>Betaproteobacteria</taxon>
        <taxon>Burkholderiales</taxon>
        <taxon>Burkholderiaceae</taxon>
        <taxon>Paraburkholderia</taxon>
    </lineage>
</organism>
<keyword evidence="8 11" id="KW-0472">Membrane</keyword>
<comment type="similarity">
    <text evidence="9">Belongs to the GSP H family.</text>
</comment>
<keyword evidence="5" id="KW-0997">Cell inner membrane</keyword>
<dbReference type="EMBL" id="CP014578">
    <property type="protein sequence ID" value="ANB71385.1"/>
    <property type="molecule type" value="Genomic_DNA"/>
</dbReference>
<protein>
    <recommendedName>
        <fullName evidence="2">Type II secretion system protein H</fullName>
    </recommendedName>
    <alternativeName>
        <fullName evidence="10">General secretion pathway protein H</fullName>
    </alternativeName>
</protein>
<keyword evidence="14" id="KW-1185">Reference proteome</keyword>